<evidence type="ECO:0008006" key="3">
    <source>
        <dbReference type="Google" id="ProtNLM"/>
    </source>
</evidence>
<dbReference type="OrthoDB" id="5769308at2"/>
<comment type="caution">
    <text evidence="1">The sequence shown here is derived from an EMBL/GenBank/DDBJ whole genome shotgun (WGS) entry which is preliminary data.</text>
</comment>
<dbReference type="Gene3D" id="1.20.1220.20">
    <property type="entry name" value="Uncharcterised protein PF01724"/>
    <property type="match status" value="1"/>
</dbReference>
<dbReference type="eggNOG" id="COG0639">
    <property type="taxonomic scope" value="Bacteria"/>
</dbReference>
<sequence length="159" mass="18274">MVPVQELYEADFQRWVQETISALERQDFAHLDLQHLLEELAELGRSERKALTSNLLILLAHLLKLRVQGDAPETMQGSWLTSVAEQRQRVLFDLQETPSLRSYLEAAMEKAYPQARRLAIREGKLARLGVRVPEEGEYPLECPFDLGQILDEDFFGHSV</sequence>
<dbReference type="Proteomes" id="UP000034681">
    <property type="component" value="Unassembled WGS sequence"/>
</dbReference>
<dbReference type="AlphaFoldDB" id="A0A0M2PWA2"/>
<evidence type="ECO:0000313" key="2">
    <source>
        <dbReference type="Proteomes" id="UP000034681"/>
    </source>
</evidence>
<protein>
    <recommendedName>
        <fullName evidence="3">DUF29 domain-containing protein</fullName>
    </recommendedName>
</protein>
<dbReference type="RefSeq" id="WP_044076743.1">
    <property type="nucleotide sequence ID" value="NZ_KB235937.1"/>
</dbReference>
<proteinExistence type="predicted"/>
<dbReference type="InterPro" id="IPR002636">
    <property type="entry name" value="DUF29"/>
</dbReference>
<keyword evidence="2" id="KW-1185">Reference proteome</keyword>
<evidence type="ECO:0000313" key="1">
    <source>
        <dbReference type="EMBL" id="KKI99362.1"/>
    </source>
</evidence>
<dbReference type="STRING" id="317619.GCA_000332315_02038"/>
<name>A0A0M2PWA2_PROHO</name>
<accession>A0A0M2PWA2</accession>
<dbReference type="Pfam" id="PF01724">
    <property type="entry name" value="DUF29"/>
    <property type="match status" value="1"/>
</dbReference>
<reference evidence="1" key="1">
    <citation type="submission" date="2012-04" db="EMBL/GenBank/DDBJ databases">
        <authorList>
            <person name="Borisov I.G."/>
            <person name="Ivanikova N.V."/>
            <person name="Pinevich A.V."/>
        </authorList>
    </citation>
    <scope>NUCLEOTIDE SEQUENCE</scope>
    <source>
        <strain evidence="1">CALU 1027</strain>
    </source>
</reference>
<gene>
    <name evidence="1" type="ORF">PROH_14565</name>
</gene>
<dbReference type="EMBL" id="AJTX02000006">
    <property type="protein sequence ID" value="KKI99362.1"/>
    <property type="molecule type" value="Genomic_DNA"/>
</dbReference>
<dbReference type="PANTHER" id="PTHR34235">
    <property type="entry name" value="SLR1203 PROTEIN-RELATED"/>
    <property type="match status" value="1"/>
</dbReference>
<organism evidence="1 2">
    <name type="scientific">Prochlorothrix hollandica PCC 9006 = CALU 1027</name>
    <dbReference type="NCBI Taxonomy" id="317619"/>
    <lineage>
        <taxon>Bacteria</taxon>
        <taxon>Bacillati</taxon>
        <taxon>Cyanobacteriota</taxon>
        <taxon>Cyanophyceae</taxon>
        <taxon>Prochlorotrichales</taxon>
        <taxon>Prochlorotrichaceae</taxon>
        <taxon>Prochlorothrix</taxon>
    </lineage>
</organism>